<accession>A0ABD1T8P4</accession>
<name>A0ABD1T8P4_9LAMI</name>
<evidence type="ECO:0000313" key="1">
    <source>
        <dbReference type="EMBL" id="KAL2509102.1"/>
    </source>
</evidence>
<keyword evidence="2" id="KW-1185">Reference proteome</keyword>
<dbReference type="Proteomes" id="UP001604277">
    <property type="component" value="Unassembled WGS sequence"/>
</dbReference>
<comment type="caution">
    <text evidence="1">The sequence shown here is derived from an EMBL/GenBank/DDBJ whole genome shotgun (WGS) entry which is preliminary data.</text>
</comment>
<dbReference type="AlphaFoldDB" id="A0ABD1T8P4"/>
<evidence type="ECO:0000313" key="2">
    <source>
        <dbReference type="Proteomes" id="UP001604277"/>
    </source>
</evidence>
<proteinExistence type="predicted"/>
<reference evidence="2" key="1">
    <citation type="submission" date="2024-07" db="EMBL/GenBank/DDBJ databases">
        <title>Two chromosome-level genome assemblies of Korean endemic species Abeliophyllum distichum and Forsythia ovata (Oleaceae).</title>
        <authorList>
            <person name="Jang H."/>
        </authorList>
    </citation>
    <scope>NUCLEOTIDE SEQUENCE [LARGE SCALE GENOMIC DNA]</scope>
</reference>
<gene>
    <name evidence="1" type="ORF">Fot_32749</name>
</gene>
<sequence>MDCGDSDLEEIGGMAPGEIVVMVNLLGPSQREESVRQRKGKWIAGPSGVVESGDDGESISPKTYRVNLGLDPKEMNLVEGWVEHVRELSRGHEDPDSDPDSWACNQYHSDLSFADFTKLKDLYMVSEEPLKQTAMCILGLSSLPKIGLAGIAAKKIPLVAKKNFSGNDQKRILVGLSLKGGEKDQDAPPASFDPR</sequence>
<protein>
    <submittedName>
        <fullName evidence="1">Uncharacterized protein</fullName>
    </submittedName>
</protein>
<dbReference type="EMBL" id="JBFOLJ010000009">
    <property type="protein sequence ID" value="KAL2509102.1"/>
    <property type="molecule type" value="Genomic_DNA"/>
</dbReference>
<organism evidence="1 2">
    <name type="scientific">Forsythia ovata</name>
    <dbReference type="NCBI Taxonomy" id="205694"/>
    <lineage>
        <taxon>Eukaryota</taxon>
        <taxon>Viridiplantae</taxon>
        <taxon>Streptophyta</taxon>
        <taxon>Embryophyta</taxon>
        <taxon>Tracheophyta</taxon>
        <taxon>Spermatophyta</taxon>
        <taxon>Magnoliopsida</taxon>
        <taxon>eudicotyledons</taxon>
        <taxon>Gunneridae</taxon>
        <taxon>Pentapetalae</taxon>
        <taxon>asterids</taxon>
        <taxon>lamiids</taxon>
        <taxon>Lamiales</taxon>
        <taxon>Oleaceae</taxon>
        <taxon>Forsythieae</taxon>
        <taxon>Forsythia</taxon>
    </lineage>
</organism>